<gene>
    <name evidence="5" type="ORF">METZ01_LOCUS461854</name>
</gene>
<evidence type="ECO:0000256" key="3">
    <source>
        <dbReference type="SAM" id="MobiDB-lite"/>
    </source>
</evidence>
<keyword evidence="1" id="KW-0547">Nucleotide-binding</keyword>
<sequence length="212" mass="23389">MAGRIVDPGRDGEEPDLDNTLRPKTMDEMLGQVKVKEQLSIAVMAANQRGEALDHVLLYGPPGLGKTTLAHVIANELGVQLHATSGPVLERPVDLVGILTALGERDVLFIDEIHRVNRVVEEYLYSAMEDYKIDIMIDQGPQAQSVNLPLQPYTLIGATTRQGLLTTPMRDRFGITGSLDYYTIEELGQIVERDARLLAFEVEPEGALEIAR</sequence>
<dbReference type="GO" id="GO:0006310">
    <property type="term" value="P:DNA recombination"/>
    <property type="evidence" value="ECO:0007669"/>
    <property type="project" value="InterPro"/>
</dbReference>
<dbReference type="SMART" id="SM00382">
    <property type="entry name" value="AAA"/>
    <property type="match status" value="1"/>
</dbReference>
<dbReference type="GO" id="GO:0009378">
    <property type="term" value="F:four-way junction helicase activity"/>
    <property type="evidence" value="ECO:0007669"/>
    <property type="project" value="InterPro"/>
</dbReference>
<dbReference type="GO" id="GO:0003677">
    <property type="term" value="F:DNA binding"/>
    <property type="evidence" value="ECO:0007669"/>
    <property type="project" value="InterPro"/>
</dbReference>
<feature type="domain" description="AAA+ ATPase" evidence="4">
    <location>
        <begin position="52"/>
        <end position="185"/>
    </location>
</feature>
<dbReference type="SUPFAM" id="SSF52540">
    <property type="entry name" value="P-loop containing nucleoside triphosphate hydrolases"/>
    <property type="match status" value="1"/>
</dbReference>
<dbReference type="CDD" id="cd00009">
    <property type="entry name" value="AAA"/>
    <property type="match status" value="1"/>
</dbReference>
<name>A0A383AN55_9ZZZZ</name>
<dbReference type="InterPro" id="IPR003593">
    <property type="entry name" value="AAA+_ATPase"/>
</dbReference>
<evidence type="ECO:0000256" key="2">
    <source>
        <dbReference type="ARBA" id="ARBA00022840"/>
    </source>
</evidence>
<keyword evidence="2" id="KW-0067">ATP-binding</keyword>
<dbReference type="HAMAP" id="MF_00016">
    <property type="entry name" value="DNA_HJ_migration_RuvB"/>
    <property type="match status" value="1"/>
</dbReference>
<dbReference type="PANTHER" id="PTHR42848">
    <property type="match status" value="1"/>
</dbReference>
<dbReference type="NCBIfam" id="NF000868">
    <property type="entry name" value="PRK00080.1"/>
    <property type="match status" value="1"/>
</dbReference>
<organism evidence="5">
    <name type="scientific">marine metagenome</name>
    <dbReference type="NCBI Taxonomy" id="408172"/>
    <lineage>
        <taxon>unclassified sequences</taxon>
        <taxon>metagenomes</taxon>
        <taxon>ecological metagenomes</taxon>
    </lineage>
</organism>
<dbReference type="AlphaFoldDB" id="A0A383AN55"/>
<feature type="non-terminal residue" evidence="5">
    <location>
        <position position="212"/>
    </location>
</feature>
<reference evidence="5" key="1">
    <citation type="submission" date="2018-05" db="EMBL/GenBank/DDBJ databases">
        <authorList>
            <person name="Lanie J.A."/>
            <person name="Ng W.-L."/>
            <person name="Kazmierczak K.M."/>
            <person name="Andrzejewski T.M."/>
            <person name="Davidsen T.M."/>
            <person name="Wayne K.J."/>
            <person name="Tettelin H."/>
            <person name="Glass J.I."/>
            <person name="Rusch D."/>
            <person name="Podicherti R."/>
            <person name="Tsui H.-C.T."/>
            <person name="Winkler M.E."/>
        </authorList>
    </citation>
    <scope>NUCLEOTIDE SEQUENCE</scope>
</reference>
<dbReference type="Gene3D" id="3.40.50.300">
    <property type="entry name" value="P-loop containing nucleotide triphosphate hydrolases"/>
    <property type="match status" value="1"/>
</dbReference>
<dbReference type="InterPro" id="IPR004605">
    <property type="entry name" value="DNA_helicase_Holl-junc_RuvB"/>
</dbReference>
<dbReference type="PANTHER" id="PTHR42848:SF1">
    <property type="entry name" value="HOLLIDAY JUNCTION BRANCH MIGRATION COMPLEX SUBUNIT RUVB"/>
    <property type="match status" value="1"/>
</dbReference>
<dbReference type="GO" id="GO:0005524">
    <property type="term" value="F:ATP binding"/>
    <property type="evidence" value="ECO:0007669"/>
    <property type="project" value="UniProtKB-KW"/>
</dbReference>
<feature type="region of interest" description="Disordered" evidence="3">
    <location>
        <begin position="1"/>
        <end position="22"/>
    </location>
</feature>
<dbReference type="InterPro" id="IPR008824">
    <property type="entry name" value="RuvB-like_N"/>
</dbReference>
<evidence type="ECO:0000313" key="5">
    <source>
        <dbReference type="EMBL" id="SVE09000.1"/>
    </source>
</evidence>
<proteinExistence type="inferred from homology"/>
<protein>
    <recommendedName>
        <fullName evidence="4">AAA+ ATPase domain-containing protein</fullName>
    </recommendedName>
</protein>
<dbReference type="Pfam" id="PF05496">
    <property type="entry name" value="RuvB_N"/>
    <property type="match status" value="1"/>
</dbReference>
<accession>A0A383AN55</accession>
<evidence type="ECO:0000256" key="1">
    <source>
        <dbReference type="ARBA" id="ARBA00022741"/>
    </source>
</evidence>
<dbReference type="GO" id="GO:0006281">
    <property type="term" value="P:DNA repair"/>
    <property type="evidence" value="ECO:0007669"/>
    <property type="project" value="InterPro"/>
</dbReference>
<dbReference type="InterPro" id="IPR027417">
    <property type="entry name" value="P-loop_NTPase"/>
</dbReference>
<dbReference type="EMBL" id="UINC01193395">
    <property type="protein sequence ID" value="SVE09000.1"/>
    <property type="molecule type" value="Genomic_DNA"/>
</dbReference>
<evidence type="ECO:0000259" key="4">
    <source>
        <dbReference type="SMART" id="SM00382"/>
    </source>
</evidence>